<organism evidence="8 9">
    <name type="scientific">Elysia marginata</name>
    <dbReference type="NCBI Taxonomy" id="1093978"/>
    <lineage>
        <taxon>Eukaryota</taxon>
        <taxon>Metazoa</taxon>
        <taxon>Spiralia</taxon>
        <taxon>Lophotrochozoa</taxon>
        <taxon>Mollusca</taxon>
        <taxon>Gastropoda</taxon>
        <taxon>Heterobranchia</taxon>
        <taxon>Euthyneura</taxon>
        <taxon>Panpulmonata</taxon>
        <taxon>Sacoglossa</taxon>
        <taxon>Placobranchoidea</taxon>
        <taxon>Plakobranchidae</taxon>
        <taxon>Elysia</taxon>
    </lineage>
</organism>
<feature type="domain" description="C2H2-type" evidence="7">
    <location>
        <begin position="363"/>
        <end position="390"/>
    </location>
</feature>
<dbReference type="InterPro" id="IPR013087">
    <property type="entry name" value="Znf_C2H2_type"/>
</dbReference>
<evidence type="ECO:0000313" key="8">
    <source>
        <dbReference type="EMBL" id="GFS02273.1"/>
    </source>
</evidence>
<keyword evidence="2" id="KW-0677">Repeat</keyword>
<keyword evidence="1" id="KW-0479">Metal-binding</keyword>
<dbReference type="GO" id="GO:0005634">
    <property type="term" value="C:nucleus"/>
    <property type="evidence" value="ECO:0007669"/>
    <property type="project" value="TreeGrafter"/>
</dbReference>
<keyword evidence="9" id="KW-1185">Reference proteome</keyword>
<dbReference type="InterPro" id="IPR036236">
    <property type="entry name" value="Znf_C2H2_sf"/>
</dbReference>
<feature type="domain" description="C2H2-type" evidence="7">
    <location>
        <begin position="418"/>
        <end position="445"/>
    </location>
</feature>
<dbReference type="GO" id="GO:0000977">
    <property type="term" value="F:RNA polymerase II transcription regulatory region sequence-specific DNA binding"/>
    <property type="evidence" value="ECO:0007669"/>
    <property type="project" value="TreeGrafter"/>
</dbReference>
<dbReference type="PROSITE" id="PS50157">
    <property type="entry name" value="ZINC_FINGER_C2H2_2"/>
    <property type="match status" value="5"/>
</dbReference>
<feature type="domain" description="C2H2-type" evidence="7">
    <location>
        <begin position="296"/>
        <end position="324"/>
    </location>
</feature>
<dbReference type="GO" id="GO:0008270">
    <property type="term" value="F:zinc ion binding"/>
    <property type="evidence" value="ECO:0007669"/>
    <property type="project" value="UniProtKB-KW"/>
</dbReference>
<reference evidence="8 9" key="1">
    <citation type="journal article" date="2021" name="Elife">
        <title>Chloroplast acquisition without the gene transfer in kleptoplastic sea slugs, Plakobranchus ocellatus.</title>
        <authorList>
            <person name="Maeda T."/>
            <person name="Takahashi S."/>
            <person name="Yoshida T."/>
            <person name="Shimamura S."/>
            <person name="Takaki Y."/>
            <person name="Nagai Y."/>
            <person name="Toyoda A."/>
            <person name="Suzuki Y."/>
            <person name="Arimoto A."/>
            <person name="Ishii H."/>
            <person name="Satoh N."/>
            <person name="Nishiyama T."/>
            <person name="Hasebe M."/>
            <person name="Maruyama T."/>
            <person name="Minagawa J."/>
            <person name="Obokata J."/>
            <person name="Shigenobu S."/>
        </authorList>
    </citation>
    <scope>NUCLEOTIDE SEQUENCE [LARGE SCALE GENOMIC DNA]</scope>
</reference>
<name>A0AAV4HY31_9GAST</name>
<feature type="compositionally biased region" description="Basic and acidic residues" evidence="6">
    <location>
        <begin position="23"/>
        <end position="55"/>
    </location>
</feature>
<evidence type="ECO:0000256" key="6">
    <source>
        <dbReference type="SAM" id="MobiDB-lite"/>
    </source>
</evidence>
<dbReference type="Pfam" id="PF13912">
    <property type="entry name" value="zf-C2H2_6"/>
    <property type="match status" value="2"/>
</dbReference>
<feature type="region of interest" description="Disordered" evidence="6">
    <location>
        <begin position="140"/>
        <end position="163"/>
    </location>
</feature>
<feature type="compositionally biased region" description="Low complexity" evidence="6">
    <location>
        <begin position="13"/>
        <end position="22"/>
    </location>
</feature>
<sequence length="593" mass="67210">MKPRLKKEQSKTGGKSLLSLSDKISDIENPGEKLQVRDVGKTESADFSDSFDHRPSSLSSVHPVMMFSRQEVCMLQRPDNTAKRLPPVLIEESYCGTSETAALKNFKLVFADETSWEEAEENGKSSNSPGKLSVKEILRQSRKKRKSQLSVLRGSSLSNGPERQTLSAVAMRFPCQLNKIDLLNCENAQNTNQPSETDLLNPKATQNTNQPNETDLLNPKATQNTNQPSKTDLLNPKATQNTNQPSKTDLLNPKATQNTNQPSKTDLLNGQTVHQLNKTNMFNQGAVRNAGQPNNHPCRICGKLFTSLFLLRTHILRNHKEDGRLNLVTDGLQFVCTLCKTSYESLASLEAHLKKHRAGNYHRICEICGKAYPTLRYLRRHQMSHSDHKHYQCEQCGRRFKQWKSLHVHRLTHQGFKRECKVCGKMLSSEEGIKGHMRSHQGPPPFQCEVCGKGYFLLSNLRAHFKKAHGDRWTDQKTGETPISLTILEARWRLFGHILRQAINTPPNVAMTKYFKTEGSKQRGRPKTSIVTTLRRDLKSHNNDHWPTRLHSITDLDHLRNIAQNRSDWKHLTTAIYRSAQAETSIDVAADGH</sequence>
<evidence type="ECO:0000256" key="1">
    <source>
        <dbReference type="ARBA" id="ARBA00022723"/>
    </source>
</evidence>
<keyword evidence="4" id="KW-0862">Zinc</keyword>
<accession>A0AAV4HY31</accession>
<feature type="domain" description="C2H2-type" evidence="7">
    <location>
        <begin position="446"/>
        <end position="474"/>
    </location>
</feature>
<feature type="domain" description="C2H2-type" evidence="7">
    <location>
        <begin position="391"/>
        <end position="418"/>
    </location>
</feature>
<dbReference type="EMBL" id="BMAT01002232">
    <property type="protein sequence ID" value="GFS02273.1"/>
    <property type="molecule type" value="Genomic_DNA"/>
</dbReference>
<dbReference type="PANTHER" id="PTHR24379">
    <property type="entry name" value="KRAB AND ZINC FINGER DOMAIN-CONTAINING"/>
    <property type="match status" value="1"/>
</dbReference>
<evidence type="ECO:0000259" key="7">
    <source>
        <dbReference type="PROSITE" id="PS50157"/>
    </source>
</evidence>
<feature type="compositionally biased region" description="Basic and acidic residues" evidence="6">
    <location>
        <begin position="1"/>
        <end position="10"/>
    </location>
</feature>
<dbReference type="PANTHER" id="PTHR24379:SF127">
    <property type="entry name" value="BLOODY FINGERS-RELATED"/>
    <property type="match status" value="1"/>
</dbReference>
<keyword evidence="3 5" id="KW-0863">Zinc-finger</keyword>
<dbReference type="GO" id="GO:0000981">
    <property type="term" value="F:DNA-binding transcription factor activity, RNA polymerase II-specific"/>
    <property type="evidence" value="ECO:0007669"/>
    <property type="project" value="TreeGrafter"/>
</dbReference>
<dbReference type="SUPFAM" id="SSF57667">
    <property type="entry name" value="beta-beta-alpha zinc fingers"/>
    <property type="match status" value="3"/>
</dbReference>
<evidence type="ECO:0000256" key="3">
    <source>
        <dbReference type="ARBA" id="ARBA00022771"/>
    </source>
</evidence>
<feature type="region of interest" description="Disordered" evidence="6">
    <location>
        <begin position="1"/>
        <end position="55"/>
    </location>
</feature>
<dbReference type="Gene3D" id="3.30.160.60">
    <property type="entry name" value="Classic Zinc Finger"/>
    <property type="match status" value="4"/>
</dbReference>
<feature type="region of interest" description="Disordered" evidence="6">
    <location>
        <begin position="189"/>
        <end position="267"/>
    </location>
</feature>
<dbReference type="PROSITE" id="PS00028">
    <property type="entry name" value="ZINC_FINGER_C2H2_1"/>
    <property type="match status" value="6"/>
</dbReference>
<dbReference type="Pfam" id="PF00096">
    <property type="entry name" value="zf-C2H2"/>
    <property type="match status" value="4"/>
</dbReference>
<comment type="caution">
    <text evidence="8">The sequence shown here is derived from an EMBL/GenBank/DDBJ whole genome shotgun (WGS) entry which is preliminary data.</text>
</comment>
<dbReference type="SMART" id="SM00355">
    <property type="entry name" value="ZnF_C2H2"/>
    <property type="match status" value="6"/>
</dbReference>
<proteinExistence type="predicted"/>
<gene>
    <name evidence="8" type="ORF">ElyMa_001118800</name>
</gene>
<protein>
    <submittedName>
        <fullName evidence="8">Zinc finger protein 408</fullName>
    </submittedName>
</protein>
<feature type="compositionally biased region" description="Polar residues" evidence="6">
    <location>
        <begin position="148"/>
        <end position="163"/>
    </location>
</feature>
<evidence type="ECO:0000313" key="9">
    <source>
        <dbReference type="Proteomes" id="UP000762676"/>
    </source>
</evidence>
<evidence type="ECO:0000256" key="2">
    <source>
        <dbReference type="ARBA" id="ARBA00022737"/>
    </source>
</evidence>
<dbReference type="AlphaFoldDB" id="A0AAV4HY31"/>
<dbReference type="Proteomes" id="UP000762676">
    <property type="component" value="Unassembled WGS sequence"/>
</dbReference>
<evidence type="ECO:0000256" key="5">
    <source>
        <dbReference type="PROSITE-ProRule" id="PRU00042"/>
    </source>
</evidence>
<evidence type="ECO:0000256" key="4">
    <source>
        <dbReference type="ARBA" id="ARBA00022833"/>
    </source>
</evidence>